<dbReference type="Pfam" id="PF19300">
    <property type="entry name" value="BPD_transp_1_N"/>
    <property type="match status" value="1"/>
</dbReference>
<gene>
    <name evidence="9" type="primary">gsiC_1</name>
    <name evidence="9" type="ORF">MP11Mi_04580</name>
</gene>
<dbReference type="AlphaFoldDB" id="A0AA97CUE8"/>
<feature type="transmembrane region" description="Helical" evidence="7">
    <location>
        <begin position="201"/>
        <end position="219"/>
    </location>
</feature>
<keyword evidence="5 7" id="KW-1133">Transmembrane helix</keyword>
<name>A0AA97CUE8_9ACTN</name>
<evidence type="ECO:0000256" key="2">
    <source>
        <dbReference type="ARBA" id="ARBA00022448"/>
    </source>
</evidence>
<dbReference type="Pfam" id="PF00528">
    <property type="entry name" value="BPD_transp_1"/>
    <property type="match status" value="1"/>
</dbReference>
<evidence type="ECO:0000259" key="8">
    <source>
        <dbReference type="PROSITE" id="PS50928"/>
    </source>
</evidence>
<keyword evidence="4 7" id="KW-0812">Transmembrane</keyword>
<keyword evidence="6 7" id="KW-0472">Membrane</keyword>
<comment type="subcellular location">
    <subcellularLocation>
        <location evidence="1 7">Cell membrane</location>
        <topology evidence="1 7">Multi-pass membrane protein</topology>
    </subcellularLocation>
</comment>
<dbReference type="PANTHER" id="PTHR43163:SF6">
    <property type="entry name" value="DIPEPTIDE TRANSPORT SYSTEM PERMEASE PROTEIN DPPB-RELATED"/>
    <property type="match status" value="1"/>
</dbReference>
<protein>
    <submittedName>
        <fullName evidence="9">Glutathione transport system permease protein GsiC</fullName>
    </submittedName>
</protein>
<sequence length="337" mass="36251">MTATAVRVDRRPPTDSFRRRVPRPRRGVVRWLAKLVSALVVLFVAASITFLLQMFAPGDRATLLLNLTEGTAKERTADELAPVNAEYGFDDSVWRQYLHYIGGLLRGDLGTSYQLQQPVTEVIAEQVTPTLVLTFSALVVAWLLVLFLTTLTAGRRGTWGAVGSLIETVSAGLPQYWVGSILLVVFAIGLGWFPVESGTGVHGLILPVLTLAIPLAGFLGQTTRDEFARALDQPFVLTARSRGLSDIAVRARHVLRHSVLPAVTVSGWAMGALLSGAVIAETVFARAGIGQTLVAAASARDIPLVSGIVIFVAVVYTVANLVVDALYTFIDPRIEVP</sequence>
<dbReference type="PANTHER" id="PTHR43163">
    <property type="entry name" value="DIPEPTIDE TRANSPORT SYSTEM PERMEASE PROTEIN DPPB-RELATED"/>
    <property type="match status" value="1"/>
</dbReference>
<dbReference type="EMBL" id="CP128986">
    <property type="protein sequence ID" value="WOC11390.1"/>
    <property type="molecule type" value="Genomic_DNA"/>
</dbReference>
<feature type="transmembrane region" description="Helical" evidence="7">
    <location>
        <begin position="28"/>
        <end position="56"/>
    </location>
</feature>
<dbReference type="Gene3D" id="1.10.3720.10">
    <property type="entry name" value="MetI-like"/>
    <property type="match status" value="1"/>
</dbReference>
<evidence type="ECO:0000313" key="9">
    <source>
        <dbReference type="EMBL" id="WOC11390.1"/>
    </source>
</evidence>
<evidence type="ECO:0000256" key="5">
    <source>
        <dbReference type="ARBA" id="ARBA00022989"/>
    </source>
</evidence>
<evidence type="ECO:0000256" key="7">
    <source>
        <dbReference type="RuleBase" id="RU363032"/>
    </source>
</evidence>
<feature type="domain" description="ABC transmembrane type-1" evidence="8">
    <location>
        <begin position="127"/>
        <end position="327"/>
    </location>
</feature>
<dbReference type="InterPro" id="IPR035906">
    <property type="entry name" value="MetI-like_sf"/>
</dbReference>
<dbReference type="SUPFAM" id="SSF161098">
    <property type="entry name" value="MetI-like"/>
    <property type="match status" value="1"/>
</dbReference>
<dbReference type="InterPro" id="IPR000515">
    <property type="entry name" value="MetI-like"/>
</dbReference>
<evidence type="ECO:0000256" key="3">
    <source>
        <dbReference type="ARBA" id="ARBA00022475"/>
    </source>
</evidence>
<feature type="transmembrane region" description="Helical" evidence="7">
    <location>
        <begin position="131"/>
        <end position="154"/>
    </location>
</feature>
<keyword evidence="2 7" id="KW-0813">Transport</keyword>
<dbReference type="CDD" id="cd06261">
    <property type="entry name" value="TM_PBP2"/>
    <property type="match status" value="1"/>
</dbReference>
<dbReference type="PROSITE" id="PS50928">
    <property type="entry name" value="ABC_TM1"/>
    <property type="match status" value="1"/>
</dbReference>
<accession>A0AA97CUE8</accession>
<keyword evidence="3" id="KW-1003">Cell membrane</keyword>
<proteinExistence type="inferred from homology"/>
<feature type="transmembrane region" description="Helical" evidence="7">
    <location>
        <begin position="175"/>
        <end position="195"/>
    </location>
</feature>
<dbReference type="InterPro" id="IPR045621">
    <property type="entry name" value="BPD_transp_1_N"/>
</dbReference>
<feature type="transmembrane region" description="Helical" evidence="7">
    <location>
        <begin position="304"/>
        <end position="330"/>
    </location>
</feature>
<evidence type="ECO:0000256" key="6">
    <source>
        <dbReference type="ARBA" id="ARBA00023136"/>
    </source>
</evidence>
<evidence type="ECO:0000256" key="1">
    <source>
        <dbReference type="ARBA" id="ARBA00004651"/>
    </source>
</evidence>
<dbReference type="GO" id="GO:0071916">
    <property type="term" value="F:dipeptide transmembrane transporter activity"/>
    <property type="evidence" value="ECO:0007669"/>
    <property type="project" value="TreeGrafter"/>
</dbReference>
<feature type="transmembrane region" description="Helical" evidence="7">
    <location>
        <begin position="259"/>
        <end position="284"/>
    </location>
</feature>
<organism evidence="9">
    <name type="scientific">Gordonia sp. MP11Mi</name>
    <dbReference type="NCBI Taxonomy" id="3022769"/>
    <lineage>
        <taxon>Bacteria</taxon>
        <taxon>Bacillati</taxon>
        <taxon>Actinomycetota</taxon>
        <taxon>Actinomycetes</taxon>
        <taxon>Mycobacteriales</taxon>
        <taxon>Gordoniaceae</taxon>
        <taxon>Gordonia</taxon>
    </lineage>
</organism>
<comment type="similarity">
    <text evidence="7">Belongs to the binding-protein-dependent transport system permease family.</text>
</comment>
<dbReference type="RefSeq" id="WP_420040706.1">
    <property type="nucleotide sequence ID" value="NZ_CP128986.1"/>
</dbReference>
<evidence type="ECO:0000256" key="4">
    <source>
        <dbReference type="ARBA" id="ARBA00022692"/>
    </source>
</evidence>
<reference evidence="9" key="1">
    <citation type="submission" date="2023-06" db="EMBL/GenBank/DDBJ databases">
        <title>Gordonia sp. nov. and Pseudochrobactrum sp. nov., two species isolated from the burying beetle Nicrophorus vespilloides.</title>
        <authorList>
            <person name="Poehlein A."/>
            <person name="Guzman J."/>
            <person name="Daniel R."/>
            <person name="Vilcinskas A."/>
        </authorList>
    </citation>
    <scope>NUCLEOTIDE SEQUENCE</scope>
    <source>
        <strain evidence="9">MP11Mi</strain>
    </source>
</reference>
<dbReference type="GO" id="GO:0005886">
    <property type="term" value="C:plasma membrane"/>
    <property type="evidence" value="ECO:0007669"/>
    <property type="project" value="UniProtKB-SubCell"/>
</dbReference>